<dbReference type="InterPro" id="IPR002885">
    <property type="entry name" value="PPR_rpt"/>
</dbReference>
<dbReference type="FunFam" id="1.25.40.10:FF:001096">
    <property type="entry name" value="Pentatricopeptide repeat-containing protein"/>
    <property type="match status" value="1"/>
</dbReference>
<evidence type="ECO:0000313" key="3">
    <source>
        <dbReference type="EMBL" id="KAK9922695.1"/>
    </source>
</evidence>
<dbReference type="Gene3D" id="1.25.40.10">
    <property type="entry name" value="Tetratricopeptide repeat domain"/>
    <property type="match status" value="2"/>
</dbReference>
<dbReference type="EMBL" id="JBEDUW010000006">
    <property type="protein sequence ID" value="KAK9922695.1"/>
    <property type="molecule type" value="Genomic_DNA"/>
</dbReference>
<protein>
    <recommendedName>
        <fullName evidence="5">Pentatricopeptide repeat-containing protein</fullName>
    </recommendedName>
</protein>
<proteinExistence type="predicted"/>
<dbReference type="InterPro" id="IPR046960">
    <property type="entry name" value="PPR_At4g14850-like_plant"/>
</dbReference>
<comment type="caution">
    <text evidence="3">The sequence shown here is derived from an EMBL/GenBank/DDBJ whole genome shotgun (WGS) entry which is preliminary data.</text>
</comment>
<dbReference type="PANTHER" id="PTHR47926:SF423">
    <property type="entry name" value="REPEAT-CONTAINING PROTEIN, PUTATIVE-RELATED"/>
    <property type="match status" value="1"/>
</dbReference>
<evidence type="ECO:0008006" key="5">
    <source>
        <dbReference type="Google" id="ProtNLM"/>
    </source>
</evidence>
<dbReference type="PANTHER" id="PTHR47926">
    <property type="entry name" value="PENTATRICOPEPTIDE REPEAT-CONTAINING PROTEIN"/>
    <property type="match status" value="1"/>
</dbReference>
<feature type="repeat" description="PPR" evidence="2">
    <location>
        <begin position="168"/>
        <end position="202"/>
    </location>
</feature>
<keyword evidence="4" id="KW-1185">Reference proteome</keyword>
<evidence type="ECO:0000256" key="2">
    <source>
        <dbReference type="PROSITE-ProRule" id="PRU00708"/>
    </source>
</evidence>
<dbReference type="InterPro" id="IPR011990">
    <property type="entry name" value="TPR-like_helical_dom_sf"/>
</dbReference>
<name>A0AAW1WHH2_RUBAR</name>
<dbReference type="AlphaFoldDB" id="A0AAW1WHH2"/>
<dbReference type="Pfam" id="PF13041">
    <property type="entry name" value="PPR_2"/>
    <property type="match status" value="1"/>
</dbReference>
<keyword evidence="1" id="KW-0677">Repeat</keyword>
<dbReference type="Pfam" id="PF01535">
    <property type="entry name" value="PPR"/>
    <property type="match status" value="2"/>
</dbReference>
<accession>A0AAW1WHH2</accession>
<dbReference type="NCBIfam" id="TIGR00756">
    <property type="entry name" value="PPR"/>
    <property type="match status" value="2"/>
</dbReference>
<dbReference type="GO" id="GO:0009451">
    <property type="term" value="P:RNA modification"/>
    <property type="evidence" value="ECO:0007669"/>
    <property type="project" value="InterPro"/>
</dbReference>
<organism evidence="3 4">
    <name type="scientific">Rubus argutus</name>
    <name type="common">Southern blackberry</name>
    <dbReference type="NCBI Taxonomy" id="59490"/>
    <lineage>
        <taxon>Eukaryota</taxon>
        <taxon>Viridiplantae</taxon>
        <taxon>Streptophyta</taxon>
        <taxon>Embryophyta</taxon>
        <taxon>Tracheophyta</taxon>
        <taxon>Spermatophyta</taxon>
        <taxon>Magnoliopsida</taxon>
        <taxon>eudicotyledons</taxon>
        <taxon>Gunneridae</taxon>
        <taxon>Pentapetalae</taxon>
        <taxon>rosids</taxon>
        <taxon>fabids</taxon>
        <taxon>Rosales</taxon>
        <taxon>Rosaceae</taxon>
        <taxon>Rosoideae</taxon>
        <taxon>Rosoideae incertae sedis</taxon>
        <taxon>Rubus</taxon>
    </lineage>
</organism>
<evidence type="ECO:0000313" key="4">
    <source>
        <dbReference type="Proteomes" id="UP001457282"/>
    </source>
</evidence>
<reference evidence="3 4" key="1">
    <citation type="journal article" date="2023" name="G3 (Bethesda)">
        <title>A chromosome-length genome assembly and annotation of blackberry (Rubus argutus, cv. 'Hillquist').</title>
        <authorList>
            <person name="Bruna T."/>
            <person name="Aryal R."/>
            <person name="Dudchenko O."/>
            <person name="Sargent D.J."/>
            <person name="Mead D."/>
            <person name="Buti M."/>
            <person name="Cavallini A."/>
            <person name="Hytonen T."/>
            <person name="Andres J."/>
            <person name="Pham M."/>
            <person name="Weisz D."/>
            <person name="Mascagni F."/>
            <person name="Usai G."/>
            <person name="Natali L."/>
            <person name="Bassil N."/>
            <person name="Fernandez G.E."/>
            <person name="Lomsadze A."/>
            <person name="Armour M."/>
            <person name="Olukolu B."/>
            <person name="Poorten T."/>
            <person name="Britton C."/>
            <person name="Davik J."/>
            <person name="Ashrafi H."/>
            <person name="Aiden E.L."/>
            <person name="Borodovsky M."/>
            <person name="Worthington M."/>
        </authorList>
    </citation>
    <scope>NUCLEOTIDE SEQUENCE [LARGE SCALE GENOMIC DNA]</scope>
    <source>
        <strain evidence="3">PI 553951</strain>
    </source>
</reference>
<evidence type="ECO:0000256" key="1">
    <source>
        <dbReference type="ARBA" id="ARBA00022737"/>
    </source>
</evidence>
<gene>
    <name evidence="3" type="ORF">M0R45_031148</name>
</gene>
<dbReference type="GO" id="GO:0003723">
    <property type="term" value="F:RNA binding"/>
    <property type="evidence" value="ECO:0007669"/>
    <property type="project" value="InterPro"/>
</dbReference>
<sequence>MLHLGYRPNEFSFSAVLKSSLALELQQLHSLIVRMGFQKNNYVLSSLIMSYAKNGLISDALFFVTASDGLLPDVPSNVIAGIYNRTGQYNETLRFLSPLEELDIVSWNIVIAACGRIGYYKSSLHGYIIKTDFSSCDTFGCNVLLDMYGKCGIIGSSVKIFDEMRHKNLVTWTALISNLGVNGYVHEALERFREMIFLGFKPDGVAFTAVLTACRHGGLVRDGLELFRQMISNYGVEPQMDHYQCVVDLLVKGGHVTEAEKVISNMPFPPNMIIWRCFLEGCKVHGNAVDQAVAHA</sequence>
<dbReference type="Proteomes" id="UP001457282">
    <property type="component" value="Unassembled WGS sequence"/>
</dbReference>
<dbReference type="FunFam" id="1.25.40.10:FF:000242">
    <property type="entry name" value="Pentatricopeptide repeat-containing protein"/>
    <property type="match status" value="1"/>
</dbReference>
<dbReference type="PROSITE" id="PS51375">
    <property type="entry name" value="PPR"/>
    <property type="match status" value="1"/>
</dbReference>